<comment type="catalytic activity">
    <reaction evidence="1">
        <text>a 4-O-methyl-thymidine in DNA + L-cysteinyl-[protein] = a thymidine in DNA + S-methyl-L-cysteinyl-[protein]</text>
        <dbReference type="Rhea" id="RHEA:53428"/>
        <dbReference type="Rhea" id="RHEA-COMP:10131"/>
        <dbReference type="Rhea" id="RHEA-COMP:10132"/>
        <dbReference type="Rhea" id="RHEA-COMP:13555"/>
        <dbReference type="Rhea" id="RHEA-COMP:13556"/>
        <dbReference type="ChEBI" id="CHEBI:29950"/>
        <dbReference type="ChEBI" id="CHEBI:82612"/>
        <dbReference type="ChEBI" id="CHEBI:137386"/>
        <dbReference type="ChEBI" id="CHEBI:137387"/>
        <dbReference type="EC" id="2.1.1.63"/>
    </reaction>
</comment>
<organism evidence="8 9">
    <name type="scientific">Devosia nitrariae</name>
    <dbReference type="NCBI Taxonomy" id="2071872"/>
    <lineage>
        <taxon>Bacteria</taxon>
        <taxon>Pseudomonadati</taxon>
        <taxon>Pseudomonadota</taxon>
        <taxon>Alphaproteobacteria</taxon>
        <taxon>Hyphomicrobiales</taxon>
        <taxon>Devosiaceae</taxon>
        <taxon>Devosia</taxon>
    </lineage>
</organism>
<dbReference type="SUPFAM" id="SSF46767">
    <property type="entry name" value="Methylated DNA-protein cysteine methyltransferase, C-terminal domain"/>
    <property type="match status" value="1"/>
</dbReference>
<proteinExistence type="predicted"/>
<evidence type="ECO:0000256" key="4">
    <source>
        <dbReference type="ARBA" id="ARBA00022763"/>
    </source>
</evidence>
<keyword evidence="9" id="KW-1185">Reference proteome</keyword>
<dbReference type="EMBL" id="BSNS01000024">
    <property type="protein sequence ID" value="GLQ57556.1"/>
    <property type="molecule type" value="Genomic_DNA"/>
</dbReference>
<dbReference type="PROSITE" id="PS00374">
    <property type="entry name" value="MGMT"/>
    <property type="match status" value="1"/>
</dbReference>
<evidence type="ECO:0000256" key="3">
    <source>
        <dbReference type="ARBA" id="ARBA00022679"/>
    </source>
</evidence>
<dbReference type="InterPro" id="IPR036217">
    <property type="entry name" value="MethylDNA_cys_MeTrfase_DNAb"/>
</dbReference>
<feature type="domain" description="Methylated-DNA-[protein]-cysteine S-methyltransferase DNA binding" evidence="7">
    <location>
        <begin position="88"/>
        <end position="169"/>
    </location>
</feature>
<dbReference type="Proteomes" id="UP001156691">
    <property type="component" value="Unassembled WGS sequence"/>
</dbReference>
<dbReference type="InterPro" id="IPR036631">
    <property type="entry name" value="MGMT_N_sf"/>
</dbReference>
<dbReference type="PANTHER" id="PTHR10815:SF5">
    <property type="entry name" value="METHYLATED-DNA--PROTEIN-CYSTEINE METHYLTRANSFERASE"/>
    <property type="match status" value="1"/>
</dbReference>
<dbReference type="CDD" id="cd06445">
    <property type="entry name" value="ATase"/>
    <property type="match status" value="1"/>
</dbReference>
<dbReference type="Pfam" id="PF01035">
    <property type="entry name" value="DNA_binding_1"/>
    <property type="match status" value="1"/>
</dbReference>
<evidence type="ECO:0000256" key="1">
    <source>
        <dbReference type="ARBA" id="ARBA00001286"/>
    </source>
</evidence>
<evidence type="ECO:0000313" key="8">
    <source>
        <dbReference type="EMBL" id="GLQ57556.1"/>
    </source>
</evidence>
<evidence type="ECO:0000259" key="7">
    <source>
        <dbReference type="Pfam" id="PF01035"/>
    </source>
</evidence>
<evidence type="ECO:0000256" key="6">
    <source>
        <dbReference type="ARBA" id="ARBA00049348"/>
    </source>
</evidence>
<protein>
    <submittedName>
        <fullName evidence="8">Methylated-DNA--protein-cysteine methyltransferase</fullName>
    </submittedName>
</protein>
<evidence type="ECO:0000313" key="9">
    <source>
        <dbReference type="Proteomes" id="UP001156691"/>
    </source>
</evidence>
<keyword evidence="3" id="KW-0808">Transferase</keyword>
<gene>
    <name evidence="8" type="ORF">GCM10010862_48150</name>
</gene>
<comment type="caution">
    <text evidence="8">The sequence shown here is derived from an EMBL/GenBank/DDBJ whole genome shotgun (WGS) entry which is preliminary data.</text>
</comment>
<dbReference type="InterPro" id="IPR001497">
    <property type="entry name" value="MethylDNA_cys_MeTrfase_AS"/>
</dbReference>
<dbReference type="GO" id="GO:0032259">
    <property type="term" value="P:methylation"/>
    <property type="evidence" value="ECO:0007669"/>
    <property type="project" value="UniProtKB-KW"/>
</dbReference>
<dbReference type="InterPro" id="IPR014048">
    <property type="entry name" value="MethylDNA_cys_MeTrfase_DNA-bd"/>
</dbReference>
<dbReference type="GO" id="GO:0008168">
    <property type="term" value="F:methyltransferase activity"/>
    <property type="evidence" value="ECO:0007669"/>
    <property type="project" value="UniProtKB-KW"/>
</dbReference>
<evidence type="ECO:0000256" key="5">
    <source>
        <dbReference type="ARBA" id="ARBA00023204"/>
    </source>
</evidence>
<comment type="catalytic activity">
    <reaction evidence="6">
        <text>a 6-O-methyl-2'-deoxyguanosine in DNA + L-cysteinyl-[protein] = S-methyl-L-cysteinyl-[protein] + a 2'-deoxyguanosine in DNA</text>
        <dbReference type="Rhea" id="RHEA:24000"/>
        <dbReference type="Rhea" id="RHEA-COMP:10131"/>
        <dbReference type="Rhea" id="RHEA-COMP:10132"/>
        <dbReference type="Rhea" id="RHEA-COMP:11367"/>
        <dbReference type="Rhea" id="RHEA-COMP:11368"/>
        <dbReference type="ChEBI" id="CHEBI:29950"/>
        <dbReference type="ChEBI" id="CHEBI:82612"/>
        <dbReference type="ChEBI" id="CHEBI:85445"/>
        <dbReference type="ChEBI" id="CHEBI:85448"/>
        <dbReference type="EC" id="2.1.1.63"/>
    </reaction>
</comment>
<accession>A0ABQ5WD91</accession>
<dbReference type="InterPro" id="IPR036388">
    <property type="entry name" value="WH-like_DNA-bd_sf"/>
</dbReference>
<dbReference type="PANTHER" id="PTHR10815">
    <property type="entry name" value="METHYLATED-DNA--PROTEIN-CYSTEINE METHYLTRANSFERASE"/>
    <property type="match status" value="1"/>
</dbReference>
<dbReference type="Gene3D" id="1.10.10.10">
    <property type="entry name" value="Winged helix-like DNA-binding domain superfamily/Winged helix DNA-binding domain"/>
    <property type="match status" value="1"/>
</dbReference>
<reference evidence="9" key="1">
    <citation type="journal article" date="2019" name="Int. J. Syst. Evol. Microbiol.">
        <title>The Global Catalogue of Microorganisms (GCM) 10K type strain sequencing project: providing services to taxonomists for standard genome sequencing and annotation.</title>
        <authorList>
            <consortium name="The Broad Institute Genomics Platform"/>
            <consortium name="The Broad Institute Genome Sequencing Center for Infectious Disease"/>
            <person name="Wu L."/>
            <person name="Ma J."/>
        </authorList>
    </citation>
    <scope>NUCLEOTIDE SEQUENCE [LARGE SCALE GENOMIC DNA]</scope>
    <source>
        <strain evidence="9">NBRC 112416</strain>
    </source>
</reference>
<evidence type="ECO:0000256" key="2">
    <source>
        <dbReference type="ARBA" id="ARBA00022603"/>
    </source>
</evidence>
<name>A0ABQ5WD91_9HYPH</name>
<keyword evidence="2 8" id="KW-0489">Methyltransferase</keyword>
<sequence length="183" mass="19204">MAYCLIETELGWFGLAWSVAGITRAYLPGEEPDALRSRMARHGPELGSEEDSVPAFVAEARSLIADYAQGLPVSFAGLPLDFAGVGGFNRRVYEDILSLGWGETTTYGDIARRVGDIALSRAVGQAMGANPIPLIIPCHRVLASGGKTGGFSAPGGARAKLRMLALEGVDAGPHPTAQLSFGF</sequence>
<keyword evidence="4" id="KW-0227">DNA damage</keyword>
<dbReference type="RefSeq" id="WP_284342940.1">
    <property type="nucleotide sequence ID" value="NZ_BSNS01000024.1"/>
</dbReference>
<dbReference type="NCBIfam" id="TIGR00589">
    <property type="entry name" value="ogt"/>
    <property type="match status" value="1"/>
</dbReference>
<dbReference type="SUPFAM" id="SSF53155">
    <property type="entry name" value="Methylated DNA-protein cysteine methyltransferase domain"/>
    <property type="match status" value="1"/>
</dbReference>
<keyword evidence="5" id="KW-0234">DNA repair</keyword>